<proteinExistence type="inferred from homology"/>
<dbReference type="InterPro" id="IPR012910">
    <property type="entry name" value="Plug_dom"/>
</dbReference>
<keyword evidence="6 11" id="KW-0798">TonB box</keyword>
<evidence type="ECO:0000256" key="5">
    <source>
        <dbReference type="ARBA" id="ARBA00022692"/>
    </source>
</evidence>
<dbReference type="InterPro" id="IPR039426">
    <property type="entry name" value="TonB-dep_rcpt-like"/>
</dbReference>
<dbReference type="Gene3D" id="2.170.130.10">
    <property type="entry name" value="TonB-dependent receptor, plug domain"/>
    <property type="match status" value="1"/>
</dbReference>
<dbReference type="PROSITE" id="PS52016">
    <property type="entry name" value="TONB_DEPENDENT_REC_3"/>
    <property type="match status" value="1"/>
</dbReference>
<dbReference type="InterPro" id="IPR010105">
    <property type="entry name" value="TonB_sidphr_rcpt"/>
</dbReference>
<evidence type="ECO:0000259" key="12">
    <source>
        <dbReference type="Pfam" id="PF00593"/>
    </source>
</evidence>
<dbReference type="EMBL" id="CAACYJ010000035">
    <property type="protein sequence ID" value="VFB20328.1"/>
    <property type="molecule type" value="Genomic_DNA"/>
</dbReference>
<keyword evidence="8 14" id="KW-0675">Receptor</keyword>
<accession>A0A449ILL0</accession>
<dbReference type="CDD" id="cd01347">
    <property type="entry name" value="ligand_gated_channel"/>
    <property type="match status" value="1"/>
</dbReference>
<feature type="domain" description="TonB-dependent receptor plug" evidence="13">
    <location>
        <begin position="108"/>
        <end position="207"/>
    </location>
</feature>
<dbReference type="GO" id="GO:0015344">
    <property type="term" value="F:siderophore uptake transmembrane transporter activity"/>
    <property type="evidence" value="ECO:0007669"/>
    <property type="project" value="TreeGrafter"/>
</dbReference>
<evidence type="ECO:0000256" key="11">
    <source>
        <dbReference type="RuleBase" id="RU003357"/>
    </source>
</evidence>
<dbReference type="AlphaFoldDB" id="A0A449ILL0"/>
<evidence type="ECO:0000313" key="14">
    <source>
        <dbReference type="EMBL" id="VFB20328.1"/>
    </source>
</evidence>
<evidence type="ECO:0000256" key="8">
    <source>
        <dbReference type="ARBA" id="ARBA00023170"/>
    </source>
</evidence>
<dbReference type="Pfam" id="PF07715">
    <property type="entry name" value="Plug"/>
    <property type="match status" value="1"/>
</dbReference>
<keyword evidence="5 10" id="KW-0812">Transmembrane</keyword>
<evidence type="ECO:0000256" key="4">
    <source>
        <dbReference type="ARBA" id="ARBA00022452"/>
    </source>
</evidence>
<dbReference type="Gene3D" id="2.40.170.20">
    <property type="entry name" value="TonB-dependent receptor, beta-barrel domain"/>
    <property type="match status" value="1"/>
</dbReference>
<gene>
    <name evidence="14" type="primary">fatA</name>
    <name evidence="14" type="ORF">NCTC10754_02945</name>
</gene>
<dbReference type="InterPro" id="IPR036942">
    <property type="entry name" value="Beta-barrel_TonB_sf"/>
</dbReference>
<evidence type="ECO:0000256" key="2">
    <source>
        <dbReference type="ARBA" id="ARBA00009810"/>
    </source>
</evidence>
<evidence type="ECO:0000256" key="7">
    <source>
        <dbReference type="ARBA" id="ARBA00023136"/>
    </source>
</evidence>
<evidence type="ECO:0000256" key="6">
    <source>
        <dbReference type="ARBA" id="ARBA00023077"/>
    </source>
</evidence>
<evidence type="ECO:0000256" key="3">
    <source>
        <dbReference type="ARBA" id="ARBA00022448"/>
    </source>
</evidence>
<dbReference type="Proteomes" id="UP000330809">
    <property type="component" value="Unassembled WGS sequence"/>
</dbReference>
<dbReference type="PANTHER" id="PTHR32552">
    <property type="entry name" value="FERRICHROME IRON RECEPTOR-RELATED"/>
    <property type="match status" value="1"/>
</dbReference>
<evidence type="ECO:0000256" key="9">
    <source>
        <dbReference type="ARBA" id="ARBA00023237"/>
    </source>
</evidence>
<dbReference type="PANTHER" id="PTHR32552:SF83">
    <property type="entry name" value="BLR3904 PROTEIN"/>
    <property type="match status" value="1"/>
</dbReference>
<dbReference type="NCBIfam" id="TIGR01783">
    <property type="entry name" value="TonB-siderophor"/>
    <property type="match status" value="1"/>
</dbReference>
<evidence type="ECO:0000256" key="10">
    <source>
        <dbReference type="PROSITE-ProRule" id="PRU01360"/>
    </source>
</evidence>
<evidence type="ECO:0000313" key="15">
    <source>
        <dbReference type="Proteomes" id="UP000330809"/>
    </source>
</evidence>
<evidence type="ECO:0000259" key="13">
    <source>
        <dbReference type="Pfam" id="PF07715"/>
    </source>
</evidence>
<keyword evidence="4 10" id="KW-1134">Transmembrane beta strand</keyword>
<comment type="subcellular location">
    <subcellularLocation>
        <location evidence="1 10">Cell outer membrane</location>
        <topology evidence="1 10">Multi-pass membrane protein</topology>
    </subcellularLocation>
</comment>
<comment type="similarity">
    <text evidence="2 10 11">Belongs to the TonB-dependent receptor family.</text>
</comment>
<dbReference type="SUPFAM" id="SSF56935">
    <property type="entry name" value="Porins"/>
    <property type="match status" value="1"/>
</dbReference>
<dbReference type="Pfam" id="PF00593">
    <property type="entry name" value="TonB_dep_Rec_b-barrel"/>
    <property type="match status" value="1"/>
</dbReference>
<reference evidence="14 15" key="1">
    <citation type="submission" date="2019-02" db="EMBL/GenBank/DDBJ databases">
        <authorList>
            <consortium name="Pathogen Informatics"/>
        </authorList>
    </citation>
    <scope>NUCLEOTIDE SEQUENCE [LARGE SCALE GENOMIC DNA]</scope>
    <source>
        <strain evidence="14 15">3012STDY7103891</strain>
    </source>
</reference>
<protein>
    <submittedName>
        <fullName evidence="14">Ferric anguibactin receptor</fullName>
    </submittedName>
</protein>
<dbReference type="GO" id="GO:0038023">
    <property type="term" value="F:signaling receptor activity"/>
    <property type="evidence" value="ECO:0007669"/>
    <property type="project" value="InterPro"/>
</dbReference>
<dbReference type="GO" id="GO:0015891">
    <property type="term" value="P:siderophore transport"/>
    <property type="evidence" value="ECO:0007669"/>
    <property type="project" value="InterPro"/>
</dbReference>
<dbReference type="InterPro" id="IPR000531">
    <property type="entry name" value="Beta-barrel_TonB"/>
</dbReference>
<evidence type="ECO:0000256" key="1">
    <source>
        <dbReference type="ARBA" id="ARBA00004571"/>
    </source>
</evidence>
<sequence length="765" mass="83942">MAGSLMAKRQAQPGMRLYDGALEKQARVSSLPTVQELCMNMLYRTFSQGESAPRFSLSLLSLGLLLGSAMPAAHAAGTELPATSVTATGNGDYQADNAWVGGFDAAPLLDTPAAIAVFTDALIEDQQARLLSDVLKNDASVGESYAPVGYYENFVVRGFSLNSASSYKINGRTITGEQNVGLENKQQVELLKGLSGLQSGVSEPGGAVNYVTKRAADVRSVTVSTDDRGSGYIATDVGGWFGSEQQFGLRANVAHEDIHSYVDHANGQRDFASVAFDWNINPDALLQLDVEYQNKEQRSVPGYQLLGGSELPHHASPKKLLAHQSGSKPVTIDSLNINGNFEYRFNDSWKGSLSASRSKVVIDDYSSFAWGGCTVGCVTPNVGNYFTPEGGYDIYDFRSPDDTRRNDEVQAALSGRFHTGAIGHELTVGSSAFRRVVNNRVAINHSLGSGNIDSEPENLERYNGALNDSHRRLDSRQYGVFFNDLISFNEQWQTMIGGREVRLDEKTFDNQGDTTRHTQRYEFLPQAALIYKPVQNMTLYTRYSKGLSLGGTAPWFASNNFDILPPTVSRQIEAGIKYDWQRMSLSATLFQIRQAYQYARPENGEFTYVQQGQQKNTGIELAANGWATDRLQIAASVAAIRSRVSGSGSPEYEGHQTINVPTLRASLYGDYALPWIDGLALLGGVQYSGKKYASQVGTVQADAYAIFNIGSRYSTRIEGYDTVFRLTVDNLFDKRYWRDVGEYMGDNYVFQGAPLTARLSASINF</sequence>
<name>A0A449ILL0_PSEFR</name>
<feature type="domain" description="TonB-dependent receptor-like beta-barrel" evidence="12">
    <location>
        <begin position="278"/>
        <end position="731"/>
    </location>
</feature>
<dbReference type="InterPro" id="IPR037066">
    <property type="entry name" value="Plug_dom_sf"/>
</dbReference>
<keyword evidence="7 10" id="KW-0472">Membrane</keyword>
<dbReference type="GO" id="GO:0009279">
    <property type="term" value="C:cell outer membrane"/>
    <property type="evidence" value="ECO:0007669"/>
    <property type="project" value="UniProtKB-SubCell"/>
</dbReference>
<organism evidence="14 15">
    <name type="scientific">Pseudomonas fragi</name>
    <dbReference type="NCBI Taxonomy" id="296"/>
    <lineage>
        <taxon>Bacteria</taxon>
        <taxon>Pseudomonadati</taxon>
        <taxon>Pseudomonadota</taxon>
        <taxon>Gammaproteobacteria</taxon>
        <taxon>Pseudomonadales</taxon>
        <taxon>Pseudomonadaceae</taxon>
        <taxon>Pseudomonas</taxon>
    </lineage>
</organism>
<keyword evidence="9 10" id="KW-0998">Cell outer membrane</keyword>
<keyword evidence="3 10" id="KW-0813">Transport</keyword>